<feature type="binding site" evidence="20">
    <location>
        <position position="185"/>
    </location>
    <ligand>
        <name>substrate</name>
    </ligand>
</feature>
<comment type="cofactor">
    <cofactor evidence="1 21 22">
        <name>FAD</name>
        <dbReference type="ChEBI" id="CHEBI:57692"/>
    </cofactor>
</comment>
<accession>A0A7R8ZIQ9</accession>
<feature type="binding site" evidence="21">
    <location>
        <begin position="176"/>
        <end position="185"/>
    </location>
    <ligand>
        <name>FAD</name>
        <dbReference type="ChEBI" id="CHEBI:57692"/>
    </ligand>
</feature>
<dbReference type="SUPFAM" id="SSF56645">
    <property type="entry name" value="Acyl-CoA dehydrogenase NM domain-like"/>
    <property type="match status" value="1"/>
</dbReference>
<dbReference type="PROSITE" id="PS00073">
    <property type="entry name" value="ACYL_COA_DH_2"/>
    <property type="match status" value="1"/>
</dbReference>
<sequence>MWIGQRSLLTVSLGLVRRLTVVDPSSCAGGRVRCVPSLTCVRGMTHYPIDDVAFGLTDEQRQLRETAFHFAQKELAPHAEAIDRDNHYPQLREFFRKCGEMGFLGITADPEFGGTGGTYLDHVIINEELSRASGSIALSYGAHSNLCVNQINRHGTTAQKEKFLPKLCSGEHIGALAMSEVGAGSDVVSMKLRADYDSSDDTYVLNGTKFWITNGPDADVLVVYARTDPNAAKPQHGVTAFIVEKDFPGFSIGQKLDKLGIRGSNTGELVFENCKVPAGNILGQLNKGIYVLFSGLDLERLVLAAGPVGLMQASCDIAFDYAHQRKQFDQRIGEFQLIQAKMADMYTKLSASRSYLYSIARAASQGHCNRKDCAGVILFCAENATQIALDAIQILGGNGYINDYPTGRYLRDAKLYEIGAGTSEIRRLVIGRALNAEYS</sequence>
<dbReference type="PROSITE" id="PS00072">
    <property type="entry name" value="ACYL_COA_DH_1"/>
    <property type="match status" value="1"/>
</dbReference>
<dbReference type="GO" id="GO:0006552">
    <property type="term" value="P:L-leucine catabolic process"/>
    <property type="evidence" value="ECO:0007669"/>
    <property type="project" value="UniProtKB-UniPathway"/>
</dbReference>
<dbReference type="FunFam" id="1.10.540.10:FF:000007">
    <property type="entry name" value="Isovaleryl-CoA dehydrogenase, mitochondrial"/>
    <property type="match status" value="1"/>
</dbReference>
<dbReference type="EC" id="1.3.8.1" evidence="6"/>
<dbReference type="GO" id="GO:0008470">
    <property type="term" value="F:3-methylbutanoyl-CoA dehydrogenase activity"/>
    <property type="evidence" value="ECO:0007669"/>
    <property type="project" value="UniProtKB-EC"/>
</dbReference>
<evidence type="ECO:0000313" key="23">
    <source>
        <dbReference type="EMBL" id="CAD7225978.1"/>
    </source>
</evidence>
<dbReference type="InterPro" id="IPR034183">
    <property type="entry name" value="IVD"/>
</dbReference>
<dbReference type="Gene3D" id="1.10.540.10">
    <property type="entry name" value="Acyl-CoA dehydrogenase/oxidase, N-terminal domain"/>
    <property type="match status" value="1"/>
</dbReference>
<evidence type="ECO:0000256" key="20">
    <source>
        <dbReference type="PIRSR" id="PIRSR634183-2"/>
    </source>
</evidence>
<evidence type="ECO:0000256" key="17">
    <source>
        <dbReference type="ARBA" id="ARBA00048375"/>
    </source>
</evidence>
<feature type="binding site" evidence="21">
    <location>
        <position position="336"/>
    </location>
    <ligand>
        <name>FAD</name>
        <dbReference type="ChEBI" id="CHEBI:57692"/>
    </ligand>
</feature>
<evidence type="ECO:0000256" key="7">
    <source>
        <dbReference type="ARBA" id="ARBA00018258"/>
    </source>
</evidence>
<evidence type="ECO:0000256" key="12">
    <source>
        <dbReference type="ARBA" id="ARBA00023128"/>
    </source>
</evidence>
<dbReference type="PANTHER" id="PTHR43884:SF12">
    <property type="entry name" value="ISOVALERYL-COA DEHYDROGENASE, MITOCHONDRIAL-RELATED"/>
    <property type="match status" value="1"/>
</dbReference>
<dbReference type="AlphaFoldDB" id="A0A7R8ZIQ9"/>
<feature type="binding site" evidence="21">
    <location>
        <begin position="393"/>
        <end position="397"/>
    </location>
    <ligand>
        <name>FAD</name>
        <dbReference type="ChEBI" id="CHEBI:57692"/>
    </ligand>
</feature>
<dbReference type="InterPro" id="IPR006089">
    <property type="entry name" value="Acyl-CoA_DH_CS"/>
</dbReference>
<keyword evidence="10" id="KW-0809">Transit peptide</keyword>
<comment type="catalytic activity">
    <reaction evidence="18">
        <text>3-methylbutanoyl-CoA + oxidized [electron-transfer flavoprotein] + H(+) = 3-methylbut-2-enoyl-CoA + reduced [electron-transfer flavoprotein]</text>
        <dbReference type="Rhea" id="RHEA:12276"/>
        <dbReference type="Rhea" id="RHEA-COMP:10685"/>
        <dbReference type="Rhea" id="RHEA-COMP:10686"/>
        <dbReference type="ChEBI" id="CHEBI:15378"/>
        <dbReference type="ChEBI" id="CHEBI:57344"/>
        <dbReference type="ChEBI" id="CHEBI:57345"/>
        <dbReference type="ChEBI" id="CHEBI:57692"/>
        <dbReference type="ChEBI" id="CHEBI:58307"/>
        <dbReference type="EC" id="1.3.8.4"/>
    </reaction>
</comment>
<dbReference type="InterPro" id="IPR046373">
    <property type="entry name" value="Acyl-CoA_Oxase/DH_mid-dom_sf"/>
</dbReference>
<dbReference type="InterPro" id="IPR036250">
    <property type="entry name" value="AcylCo_DH-like_C"/>
</dbReference>
<comment type="catalytic activity">
    <reaction evidence="15">
        <text>butanoyl-CoA + oxidized [electron-transfer flavoprotein] + H(+) = (2E)-butenoyl-CoA + reduced [electron-transfer flavoprotein]</text>
        <dbReference type="Rhea" id="RHEA:24004"/>
        <dbReference type="Rhea" id="RHEA-COMP:10685"/>
        <dbReference type="Rhea" id="RHEA-COMP:10686"/>
        <dbReference type="ChEBI" id="CHEBI:15378"/>
        <dbReference type="ChEBI" id="CHEBI:57332"/>
        <dbReference type="ChEBI" id="CHEBI:57371"/>
        <dbReference type="ChEBI" id="CHEBI:57692"/>
        <dbReference type="ChEBI" id="CHEBI:58307"/>
        <dbReference type="EC" id="1.3.8.1"/>
    </reaction>
</comment>
<dbReference type="GO" id="GO:0005739">
    <property type="term" value="C:mitochondrion"/>
    <property type="evidence" value="ECO:0007669"/>
    <property type="project" value="UniProtKB-SubCell"/>
</dbReference>
<dbReference type="Pfam" id="PF02770">
    <property type="entry name" value="Acyl-CoA_dh_M"/>
    <property type="match status" value="1"/>
</dbReference>
<feature type="binding site" evidence="20">
    <location>
        <begin position="420"/>
        <end position="421"/>
    </location>
    <ligand>
        <name>substrate</name>
    </ligand>
</feature>
<dbReference type="PANTHER" id="PTHR43884">
    <property type="entry name" value="ACYL-COA DEHYDROGENASE"/>
    <property type="match status" value="1"/>
</dbReference>
<dbReference type="CDD" id="cd01156">
    <property type="entry name" value="IVD"/>
    <property type="match status" value="1"/>
</dbReference>
<evidence type="ECO:0000256" key="16">
    <source>
        <dbReference type="ARBA" id="ARBA00048345"/>
    </source>
</evidence>
<keyword evidence="8 22" id="KW-0285">Flavoprotein</keyword>
<dbReference type="InterPro" id="IPR009075">
    <property type="entry name" value="AcylCo_DH/oxidase_C"/>
</dbReference>
<proteinExistence type="inferred from homology"/>
<dbReference type="EMBL" id="OB660711">
    <property type="protein sequence ID" value="CAD7225978.1"/>
    <property type="molecule type" value="Genomic_DNA"/>
</dbReference>
<dbReference type="InterPro" id="IPR037069">
    <property type="entry name" value="AcylCoA_DH/ox_N_sf"/>
</dbReference>
<evidence type="ECO:0000256" key="19">
    <source>
        <dbReference type="PIRSR" id="PIRSR634183-1"/>
    </source>
</evidence>
<feature type="active site" description="Proton acceptor" evidence="19">
    <location>
        <position position="299"/>
    </location>
</feature>
<comment type="catalytic activity">
    <reaction evidence="17">
        <text>hexanoyl-CoA + oxidized [electron-transfer flavoprotein] + H(+) = (2E)-hexenoyl-CoA + reduced [electron-transfer flavoprotein]</text>
        <dbReference type="Rhea" id="RHEA:43464"/>
        <dbReference type="Rhea" id="RHEA-COMP:10685"/>
        <dbReference type="Rhea" id="RHEA-COMP:10686"/>
        <dbReference type="ChEBI" id="CHEBI:15378"/>
        <dbReference type="ChEBI" id="CHEBI:57692"/>
        <dbReference type="ChEBI" id="CHEBI:58307"/>
        <dbReference type="ChEBI" id="CHEBI:62077"/>
        <dbReference type="ChEBI" id="CHEBI:62620"/>
    </reaction>
</comment>
<dbReference type="Gene3D" id="2.40.110.10">
    <property type="entry name" value="Butyryl-CoA Dehydrogenase, subunit A, domain 2"/>
    <property type="match status" value="1"/>
</dbReference>
<evidence type="ECO:0000256" key="10">
    <source>
        <dbReference type="ARBA" id="ARBA00022946"/>
    </source>
</evidence>
<name>A0A7R8ZIQ9_9CRUS</name>
<evidence type="ECO:0000256" key="8">
    <source>
        <dbReference type="ARBA" id="ARBA00022630"/>
    </source>
</evidence>
<evidence type="ECO:0000256" key="14">
    <source>
        <dbReference type="ARBA" id="ARBA00045583"/>
    </source>
</evidence>
<dbReference type="InterPro" id="IPR009100">
    <property type="entry name" value="AcylCoA_DH/oxidase_NM_dom_sf"/>
</dbReference>
<evidence type="ECO:0000256" key="15">
    <source>
        <dbReference type="ARBA" id="ARBA00047736"/>
    </source>
</evidence>
<feature type="binding site" evidence="21">
    <location>
        <begin position="211"/>
        <end position="213"/>
    </location>
    <ligand>
        <name>FAD</name>
        <dbReference type="ChEBI" id="CHEBI:57692"/>
    </ligand>
</feature>
<dbReference type="Pfam" id="PF00441">
    <property type="entry name" value="Acyl-CoA_dh_1"/>
    <property type="match status" value="1"/>
</dbReference>
<dbReference type="OrthoDB" id="9988775at2759"/>
<dbReference type="UniPathway" id="UPA00363">
    <property type="reaction ID" value="UER00860"/>
</dbReference>
<evidence type="ECO:0000256" key="21">
    <source>
        <dbReference type="PIRSR" id="PIRSR634183-3"/>
    </source>
</evidence>
<feature type="binding site" evidence="21">
    <location>
        <position position="325"/>
    </location>
    <ligand>
        <name>FAD</name>
        <dbReference type="ChEBI" id="CHEBI:57692"/>
    </ligand>
</feature>
<evidence type="ECO:0000256" key="18">
    <source>
        <dbReference type="ARBA" id="ARBA00052875"/>
    </source>
</evidence>
<evidence type="ECO:0000256" key="11">
    <source>
        <dbReference type="ARBA" id="ARBA00023002"/>
    </source>
</evidence>
<dbReference type="FunFam" id="2.40.110.10:FF:000004">
    <property type="entry name" value="Isovaleryl-CoA dehydrogenase, mitochondrial"/>
    <property type="match status" value="1"/>
</dbReference>
<keyword evidence="9 21" id="KW-0274">FAD</keyword>
<organism evidence="23">
    <name type="scientific">Cyprideis torosa</name>
    <dbReference type="NCBI Taxonomy" id="163714"/>
    <lineage>
        <taxon>Eukaryota</taxon>
        <taxon>Metazoa</taxon>
        <taxon>Ecdysozoa</taxon>
        <taxon>Arthropoda</taxon>
        <taxon>Crustacea</taxon>
        <taxon>Oligostraca</taxon>
        <taxon>Ostracoda</taxon>
        <taxon>Podocopa</taxon>
        <taxon>Podocopida</taxon>
        <taxon>Cytherocopina</taxon>
        <taxon>Cytheroidea</taxon>
        <taxon>Cytherideidae</taxon>
        <taxon>Cyprideis</taxon>
    </lineage>
</organism>
<dbReference type="GO" id="GO:0050660">
    <property type="term" value="F:flavin adenine dinucleotide binding"/>
    <property type="evidence" value="ECO:0007669"/>
    <property type="project" value="InterPro"/>
</dbReference>
<evidence type="ECO:0000256" key="13">
    <source>
        <dbReference type="ARBA" id="ARBA00031895"/>
    </source>
</evidence>
<feature type="binding site" evidence="21">
    <location>
        <begin position="422"/>
        <end position="424"/>
    </location>
    <ligand>
        <name>FAD</name>
        <dbReference type="ChEBI" id="CHEBI:57692"/>
    </ligand>
</feature>
<gene>
    <name evidence="23" type="ORF">CTOB1V02_LOCUS3905</name>
</gene>
<keyword evidence="12" id="KW-0496">Mitochondrion</keyword>
<comment type="function">
    <text evidence="14">Catalyzes the conversion of isovaleryl-CoA/3-methylbutanoyl-CoA to 3-methylbut-2-enoyl-CoA as an intermediate step in the leucine (Leu) catabolic pathway. To a lesser extent, is also able to catalyze the oxidation of other saturated short-chain acyl-CoA thioesters as pentanoyl-CoA, hexenoyl-CoA and butenoyl-CoA.</text>
</comment>
<feature type="binding site" evidence="20">
    <location>
        <position position="290"/>
    </location>
    <ligand>
        <name>substrate</name>
    </ligand>
</feature>
<feature type="binding site" evidence="20">
    <location>
        <begin position="297"/>
        <end position="300"/>
    </location>
    <ligand>
        <name>substrate</name>
    </ligand>
</feature>
<evidence type="ECO:0000256" key="1">
    <source>
        <dbReference type="ARBA" id="ARBA00001974"/>
    </source>
</evidence>
<dbReference type="EC" id="1.3.8.4" evidence="5"/>
<evidence type="ECO:0000256" key="6">
    <source>
        <dbReference type="ARBA" id="ARBA00012046"/>
    </source>
</evidence>
<dbReference type="Pfam" id="PF02771">
    <property type="entry name" value="Acyl-CoA_dh_N"/>
    <property type="match status" value="1"/>
</dbReference>
<comment type="pathway">
    <text evidence="3">Amino-acid degradation; L-leucine degradation; (S)-3-hydroxy-3-methylglutaryl-CoA from 3-isovaleryl-CoA: step 1/3.</text>
</comment>
<dbReference type="Gene3D" id="1.20.140.10">
    <property type="entry name" value="Butyryl-CoA Dehydrogenase, subunit A, domain 3"/>
    <property type="match status" value="1"/>
</dbReference>
<dbReference type="InterPro" id="IPR013786">
    <property type="entry name" value="AcylCoA_DH/ox_N"/>
</dbReference>
<evidence type="ECO:0000256" key="2">
    <source>
        <dbReference type="ARBA" id="ARBA00004173"/>
    </source>
</evidence>
<dbReference type="FunFam" id="1.20.140.10:FF:000003">
    <property type="entry name" value="isovaleryl-CoA dehydrogenase, mitochondrial"/>
    <property type="match status" value="1"/>
</dbReference>
<keyword evidence="11 22" id="KW-0560">Oxidoreductase</keyword>
<reference evidence="23" key="1">
    <citation type="submission" date="2020-11" db="EMBL/GenBank/DDBJ databases">
        <authorList>
            <person name="Tran Van P."/>
        </authorList>
    </citation>
    <scope>NUCLEOTIDE SEQUENCE</scope>
</reference>
<evidence type="ECO:0000256" key="5">
    <source>
        <dbReference type="ARBA" id="ARBA00012044"/>
    </source>
</evidence>
<dbReference type="InterPro" id="IPR006091">
    <property type="entry name" value="Acyl-CoA_Oxase/DH_mid-dom"/>
</dbReference>
<evidence type="ECO:0000256" key="4">
    <source>
        <dbReference type="ARBA" id="ARBA00009347"/>
    </source>
</evidence>
<evidence type="ECO:0000256" key="3">
    <source>
        <dbReference type="ARBA" id="ARBA00004898"/>
    </source>
</evidence>
<evidence type="ECO:0000256" key="22">
    <source>
        <dbReference type="RuleBase" id="RU362125"/>
    </source>
</evidence>
<comment type="catalytic activity">
    <reaction evidence="16">
        <text>pentanoyl-CoA + oxidized [electron-transfer flavoprotein] + H(+) = (2E)-pentenoyl-CoA + reduced [electron-transfer flavoprotein]</text>
        <dbReference type="Rhea" id="RHEA:43456"/>
        <dbReference type="Rhea" id="RHEA-COMP:10685"/>
        <dbReference type="Rhea" id="RHEA-COMP:10686"/>
        <dbReference type="ChEBI" id="CHEBI:15378"/>
        <dbReference type="ChEBI" id="CHEBI:57389"/>
        <dbReference type="ChEBI" id="CHEBI:57692"/>
        <dbReference type="ChEBI" id="CHEBI:58307"/>
        <dbReference type="ChEBI" id="CHEBI:86160"/>
    </reaction>
</comment>
<protein>
    <recommendedName>
        <fullName evidence="7">Isovaleryl-CoA dehydrogenase, mitochondrial</fullName>
        <ecNumber evidence="6">1.3.8.1</ecNumber>
        <ecNumber evidence="5">1.3.8.4</ecNumber>
    </recommendedName>
    <alternativeName>
        <fullName evidence="13">Butyryl-CoA dehydrogenase</fullName>
    </alternativeName>
</protein>
<comment type="similarity">
    <text evidence="4 22">Belongs to the acyl-CoA dehydrogenase family.</text>
</comment>
<comment type="subcellular location">
    <subcellularLocation>
        <location evidence="2">Mitochondrion</location>
    </subcellularLocation>
</comment>
<evidence type="ECO:0000256" key="9">
    <source>
        <dbReference type="ARBA" id="ARBA00022827"/>
    </source>
</evidence>
<dbReference type="SUPFAM" id="SSF47203">
    <property type="entry name" value="Acyl-CoA dehydrogenase C-terminal domain-like"/>
    <property type="match status" value="1"/>
</dbReference>